<keyword evidence="5 6" id="KW-0408">Iron</keyword>
<reference evidence="8" key="1">
    <citation type="journal article" date="2020" name="Stud. Mycol.">
        <title>101 Dothideomycetes genomes: a test case for predicting lifestyles and emergence of pathogens.</title>
        <authorList>
            <person name="Haridas S."/>
            <person name="Albert R."/>
            <person name="Binder M."/>
            <person name="Bloem J."/>
            <person name="Labutti K."/>
            <person name="Salamov A."/>
            <person name="Andreopoulos B."/>
            <person name="Baker S."/>
            <person name="Barry K."/>
            <person name="Bills G."/>
            <person name="Bluhm B."/>
            <person name="Cannon C."/>
            <person name="Castanera R."/>
            <person name="Culley D."/>
            <person name="Daum C."/>
            <person name="Ezra D."/>
            <person name="Gonzalez J."/>
            <person name="Henrissat B."/>
            <person name="Kuo A."/>
            <person name="Liang C."/>
            <person name="Lipzen A."/>
            <person name="Lutzoni F."/>
            <person name="Magnuson J."/>
            <person name="Mondo S."/>
            <person name="Nolan M."/>
            <person name="Ohm R."/>
            <person name="Pangilinan J."/>
            <person name="Park H.-J."/>
            <person name="Ramirez L."/>
            <person name="Alfaro M."/>
            <person name="Sun H."/>
            <person name="Tritt A."/>
            <person name="Yoshinaga Y."/>
            <person name="Zwiers L.-H."/>
            <person name="Turgeon B."/>
            <person name="Goodwin S."/>
            <person name="Spatafora J."/>
            <person name="Crous P."/>
            <person name="Grigoriev I."/>
        </authorList>
    </citation>
    <scope>NUCLEOTIDE SEQUENCE</scope>
    <source>
        <strain evidence="8">CBS 473.64</strain>
    </source>
</reference>
<dbReference type="PROSITE" id="PS00086">
    <property type="entry name" value="CYTOCHROME_P450"/>
    <property type="match status" value="1"/>
</dbReference>
<evidence type="ECO:0000256" key="6">
    <source>
        <dbReference type="PIRSR" id="PIRSR602401-1"/>
    </source>
</evidence>
<feature type="binding site" description="axial binding residue" evidence="6">
    <location>
        <position position="385"/>
    </location>
    <ligand>
        <name>heme</name>
        <dbReference type="ChEBI" id="CHEBI:30413"/>
    </ligand>
    <ligandPart>
        <name>Fe</name>
        <dbReference type="ChEBI" id="CHEBI:18248"/>
    </ligandPart>
</feature>
<dbReference type="Pfam" id="PF00067">
    <property type="entry name" value="p450"/>
    <property type="match status" value="1"/>
</dbReference>
<evidence type="ECO:0000256" key="7">
    <source>
        <dbReference type="RuleBase" id="RU000461"/>
    </source>
</evidence>
<dbReference type="InterPro" id="IPR001128">
    <property type="entry name" value="Cyt_P450"/>
</dbReference>
<dbReference type="OrthoDB" id="1470350at2759"/>
<evidence type="ECO:0000313" key="9">
    <source>
        <dbReference type="Proteomes" id="UP000799753"/>
    </source>
</evidence>
<protein>
    <submittedName>
        <fullName evidence="8">Cytochrome P450</fullName>
    </submittedName>
</protein>
<feature type="non-terminal residue" evidence="8">
    <location>
        <position position="1"/>
    </location>
</feature>
<keyword evidence="7" id="KW-0560">Oxidoreductase</keyword>
<dbReference type="GO" id="GO:0005506">
    <property type="term" value="F:iron ion binding"/>
    <property type="evidence" value="ECO:0007669"/>
    <property type="project" value="InterPro"/>
</dbReference>
<dbReference type="PANTHER" id="PTHR24305">
    <property type="entry name" value="CYTOCHROME P450"/>
    <property type="match status" value="1"/>
</dbReference>
<dbReference type="PRINTS" id="PR00463">
    <property type="entry name" value="EP450I"/>
</dbReference>
<keyword evidence="9" id="KW-1185">Reference proteome</keyword>
<dbReference type="InterPro" id="IPR050121">
    <property type="entry name" value="Cytochrome_P450_monoxygenase"/>
</dbReference>
<evidence type="ECO:0000256" key="1">
    <source>
        <dbReference type="ARBA" id="ARBA00001971"/>
    </source>
</evidence>
<dbReference type="CDD" id="cd11058">
    <property type="entry name" value="CYP60B-like"/>
    <property type="match status" value="1"/>
</dbReference>
<organism evidence="8 9">
    <name type="scientific">Massarina eburnea CBS 473.64</name>
    <dbReference type="NCBI Taxonomy" id="1395130"/>
    <lineage>
        <taxon>Eukaryota</taxon>
        <taxon>Fungi</taxon>
        <taxon>Dikarya</taxon>
        <taxon>Ascomycota</taxon>
        <taxon>Pezizomycotina</taxon>
        <taxon>Dothideomycetes</taxon>
        <taxon>Pleosporomycetidae</taxon>
        <taxon>Pleosporales</taxon>
        <taxon>Massarineae</taxon>
        <taxon>Massarinaceae</taxon>
        <taxon>Massarina</taxon>
    </lineage>
</organism>
<dbReference type="Proteomes" id="UP000799753">
    <property type="component" value="Unassembled WGS sequence"/>
</dbReference>
<proteinExistence type="inferred from homology"/>
<dbReference type="GO" id="GO:0004497">
    <property type="term" value="F:monooxygenase activity"/>
    <property type="evidence" value="ECO:0007669"/>
    <property type="project" value="UniProtKB-KW"/>
</dbReference>
<gene>
    <name evidence="8" type="ORF">P280DRAFT_398641</name>
</gene>
<dbReference type="PANTHER" id="PTHR24305:SF210">
    <property type="entry name" value="CYTOCHROME P450 MONOOXYGENASE ASQL-RELATED"/>
    <property type="match status" value="1"/>
</dbReference>
<evidence type="ECO:0000313" key="8">
    <source>
        <dbReference type="EMBL" id="KAF2641320.1"/>
    </source>
</evidence>
<dbReference type="InterPro" id="IPR002401">
    <property type="entry name" value="Cyt_P450_E_grp-I"/>
</dbReference>
<keyword evidence="4 6" id="KW-0479">Metal-binding</keyword>
<comment type="cofactor">
    <cofactor evidence="1 6">
        <name>heme</name>
        <dbReference type="ChEBI" id="CHEBI:30413"/>
    </cofactor>
</comment>
<dbReference type="EMBL" id="MU006783">
    <property type="protein sequence ID" value="KAF2641320.1"/>
    <property type="molecule type" value="Genomic_DNA"/>
</dbReference>
<evidence type="ECO:0000256" key="2">
    <source>
        <dbReference type="ARBA" id="ARBA00010617"/>
    </source>
</evidence>
<keyword evidence="3 6" id="KW-0349">Heme</keyword>
<accession>A0A6A6S177</accession>
<keyword evidence="7" id="KW-0503">Monooxygenase</keyword>
<evidence type="ECO:0000256" key="3">
    <source>
        <dbReference type="ARBA" id="ARBA00022617"/>
    </source>
</evidence>
<dbReference type="SUPFAM" id="SSF48264">
    <property type="entry name" value="Cytochrome P450"/>
    <property type="match status" value="1"/>
</dbReference>
<dbReference type="Gene3D" id="1.10.630.10">
    <property type="entry name" value="Cytochrome P450"/>
    <property type="match status" value="1"/>
</dbReference>
<dbReference type="GO" id="GO:0020037">
    <property type="term" value="F:heme binding"/>
    <property type="evidence" value="ECO:0007669"/>
    <property type="project" value="InterPro"/>
</dbReference>
<sequence length="441" mass="51222">LLYNLFLHPLSKYPGPRLAACSKYWYIWKWTGGRWPFVTRELHDKYGDIVRIAPNELSFSNVESWNEIYGHANKGRKIFLKSDFYERGASYPSIVTARNPEEHRRQRKALSHAFSASALRDQEQIIHQYTDMFIGRLEEWKLAFGESFDAVKMGRSHPWVSTVMDTIREQDLMQHARDAPWLALIFPFFVPSGLMEKFKLNRQYTLDKVTTRIKNQDKITRVDFFKHILEKGDLPRPGLDSNADLLIIAGSETTATCLSGITYWLHRNPDCLSKLKSEVRNNIASFDDITGDVAAKLPYLNAVIEEGLRIYPPVPFGLKRISQGAVVSEQYIPAGTTVSTPSWVAHHDKRYWKDPDSFRPERWIDEGFGDNHGAFNPFSLGPRVCLGINLAYLEMRVILTKLIFSYDWEVVQDLDWDKENVAYVLWKKPELRMRFHRRTTV</sequence>
<dbReference type="InterPro" id="IPR017972">
    <property type="entry name" value="Cyt_P450_CS"/>
</dbReference>
<dbReference type="GO" id="GO:0016705">
    <property type="term" value="F:oxidoreductase activity, acting on paired donors, with incorporation or reduction of molecular oxygen"/>
    <property type="evidence" value="ECO:0007669"/>
    <property type="project" value="InterPro"/>
</dbReference>
<dbReference type="InterPro" id="IPR036396">
    <property type="entry name" value="Cyt_P450_sf"/>
</dbReference>
<name>A0A6A6S177_9PLEO</name>
<evidence type="ECO:0000256" key="4">
    <source>
        <dbReference type="ARBA" id="ARBA00022723"/>
    </source>
</evidence>
<comment type="similarity">
    <text evidence="2 7">Belongs to the cytochrome P450 family.</text>
</comment>
<dbReference type="AlphaFoldDB" id="A0A6A6S177"/>
<dbReference type="PRINTS" id="PR00385">
    <property type="entry name" value="P450"/>
</dbReference>
<evidence type="ECO:0000256" key="5">
    <source>
        <dbReference type="ARBA" id="ARBA00023004"/>
    </source>
</evidence>